<sequence>MRNLIFQNRSRSSWQWTYCQSVLRATTRTARNVSSLLLYKLPFSPLPKANSHCPQRNPNPKYRKQKNSNNTNGSLQSNVHSRNVGPRRRYLRRRRSGPESDVSRHGRFSVLRRRCCCCRCCSRVRFFSPDLSVAHGFSHLPVWTFSRTGNLSSISI</sequence>
<evidence type="ECO:0000313" key="3">
    <source>
        <dbReference type="Proteomes" id="UP001374584"/>
    </source>
</evidence>
<proteinExistence type="predicted"/>
<dbReference type="EMBL" id="JAYMYR010000002">
    <property type="protein sequence ID" value="KAK7377031.1"/>
    <property type="molecule type" value="Genomic_DNA"/>
</dbReference>
<feature type="region of interest" description="Disordered" evidence="1">
    <location>
        <begin position="49"/>
        <end position="103"/>
    </location>
</feature>
<name>A0AAN9RLJ6_PHACN</name>
<feature type="compositionally biased region" description="Polar residues" evidence="1">
    <location>
        <begin position="67"/>
        <end position="81"/>
    </location>
</feature>
<comment type="caution">
    <text evidence="2">The sequence shown here is derived from an EMBL/GenBank/DDBJ whole genome shotgun (WGS) entry which is preliminary data.</text>
</comment>
<keyword evidence="3" id="KW-1185">Reference proteome</keyword>
<feature type="compositionally biased region" description="Basic residues" evidence="1">
    <location>
        <begin position="85"/>
        <end position="95"/>
    </location>
</feature>
<gene>
    <name evidence="2" type="ORF">VNO80_02451</name>
</gene>
<accession>A0AAN9RLJ6</accession>
<reference evidence="2 3" key="1">
    <citation type="submission" date="2024-01" db="EMBL/GenBank/DDBJ databases">
        <title>The genomes of 5 underutilized Papilionoideae crops provide insights into root nodulation and disease resistanc.</title>
        <authorList>
            <person name="Jiang F."/>
        </authorList>
    </citation>
    <scope>NUCLEOTIDE SEQUENCE [LARGE SCALE GENOMIC DNA]</scope>
    <source>
        <strain evidence="2">JINMINGXINNONG_FW02</strain>
        <tissue evidence="2">Leaves</tissue>
    </source>
</reference>
<organism evidence="2 3">
    <name type="scientific">Phaseolus coccineus</name>
    <name type="common">Scarlet runner bean</name>
    <name type="synonym">Phaseolus multiflorus</name>
    <dbReference type="NCBI Taxonomy" id="3886"/>
    <lineage>
        <taxon>Eukaryota</taxon>
        <taxon>Viridiplantae</taxon>
        <taxon>Streptophyta</taxon>
        <taxon>Embryophyta</taxon>
        <taxon>Tracheophyta</taxon>
        <taxon>Spermatophyta</taxon>
        <taxon>Magnoliopsida</taxon>
        <taxon>eudicotyledons</taxon>
        <taxon>Gunneridae</taxon>
        <taxon>Pentapetalae</taxon>
        <taxon>rosids</taxon>
        <taxon>fabids</taxon>
        <taxon>Fabales</taxon>
        <taxon>Fabaceae</taxon>
        <taxon>Papilionoideae</taxon>
        <taxon>50 kb inversion clade</taxon>
        <taxon>NPAAA clade</taxon>
        <taxon>indigoferoid/millettioid clade</taxon>
        <taxon>Phaseoleae</taxon>
        <taxon>Phaseolus</taxon>
    </lineage>
</organism>
<dbReference type="Proteomes" id="UP001374584">
    <property type="component" value="Unassembled WGS sequence"/>
</dbReference>
<protein>
    <submittedName>
        <fullName evidence="2">Uncharacterized protein</fullName>
    </submittedName>
</protein>
<dbReference type="AlphaFoldDB" id="A0AAN9RLJ6"/>
<evidence type="ECO:0000313" key="2">
    <source>
        <dbReference type="EMBL" id="KAK7377031.1"/>
    </source>
</evidence>
<evidence type="ECO:0000256" key="1">
    <source>
        <dbReference type="SAM" id="MobiDB-lite"/>
    </source>
</evidence>